<organism evidence="5 6">
    <name type="scientific">Candidatus Kerfeldbacteria bacterium CG_4_10_14_0_8_um_filter_42_10</name>
    <dbReference type="NCBI Taxonomy" id="2014248"/>
    <lineage>
        <taxon>Bacteria</taxon>
        <taxon>Candidatus Kerfeldiibacteriota</taxon>
    </lineage>
</organism>
<dbReference type="PIRSF" id="PIRSF002191">
    <property type="entry name" value="Ribosomal_L19"/>
    <property type="match status" value="1"/>
</dbReference>
<evidence type="ECO:0000313" key="6">
    <source>
        <dbReference type="Proteomes" id="UP000230779"/>
    </source>
</evidence>
<dbReference type="Proteomes" id="UP000230779">
    <property type="component" value="Unassembled WGS sequence"/>
</dbReference>
<accession>A0A2M7RFZ6</accession>
<dbReference type="PRINTS" id="PR00061">
    <property type="entry name" value="RIBOSOMALL19"/>
</dbReference>
<dbReference type="Pfam" id="PF01245">
    <property type="entry name" value="Ribosomal_L19"/>
    <property type="match status" value="1"/>
</dbReference>
<gene>
    <name evidence="5" type="ORF">COY66_06710</name>
</gene>
<evidence type="ECO:0000256" key="3">
    <source>
        <dbReference type="ARBA" id="ARBA00023274"/>
    </source>
</evidence>
<evidence type="ECO:0000313" key="5">
    <source>
        <dbReference type="EMBL" id="PIY95462.1"/>
    </source>
</evidence>
<evidence type="ECO:0000256" key="2">
    <source>
        <dbReference type="ARBA" id="ARBA00022980"/>
    </source>
</evidence>
<dbReference type="GO" id="GO:0022625">
    <property type="term" value="C:cytosolic large ribosomal subunit"/>
    <property type="evidence" value="ECO:0007669"/>
    <property type="project" value="TreeGrafter"/>
</dbReference>
<dbReference type="GO" id="GO:0003735">
    <property type="term" value="F:structural constituent of ribosome"/>
    <property type="evidence" value="ECO:0007669"/>
    <property type="project" value="InterPro"/>
</dbReference>
<evidence type="ECO:0000256" key="1">
    <source>
        <dbReference type="ARBA" id="ARBA00005781"/>
    </source>
</evidence>
<dbReference type="InterPro" id="IPR038657">
    <property type="entry name" value="Ribosomal_bL19_sf"/>
</dbReference>
<comment type="similarity">
    <text evidence="1 4">Belongs to the bacterial ribosomal protein bL19 family.</text>
</comment>
<dbReference type="InterPro" id="IPR001857">
    <property type="entry name" value="Ribosomal_bL19"/>
</dbReference>
<protein>
    <recommendedName>
        <fullName evidence="4">50S ribosomal protein L19</fullName>
    </recommendedName>
</protein>
<name>A0A2M7RFZ6_9BACT</name>
<dbReference type="PANTHER" id="PTHR15680">
    <property type="entry name" value="RIBOSOMAL PROTEIN L19"/>
    <property type="match status" value="1"/>
</dbReference>
<keyword evidence="2 5" id="KW-0689">Ribosomal protein</keyword>
<comment type="function">
    <text evidence="4">This protein is located at the 30S-50S ribosomal subunit interface and may play a role in the structure and function of the aminoacyl-tRNA binding site.</text>
</comment>
<dbReference type="SUPFAM" id="SSF50104">
    <property type="entry name" value="Translation proteins SH3-like domain"/>
    <property type="match status" value="1"/>
</dbReference>
<proteinExistence type="inferred from homology"/>
<reference evidence="5 6" key="1">
    <citation type="submission" date="2017-09" db="EMBL/GenBank/DDBJ databases">
        <title>Depth-based differentiation of microbial function through sediment-hosted aquifers and enrichment of novel symbionts in the deep terrestrial subsurface.</title>
        <authorList>
            <person name="Probst A.J."/>
            <person name="Ladd B."/>
            <person name="Jarett J.K."/>
            <person name="Geller-Mcgrath D.E."/>
            <person name="Sieber C.M."/>
            <person name="Emerson J.B."/>
            <person name="Anantharaman K."/>
            <person name="Thomas B.C."/>
            <person name="Malmstrom R."/>
            <person name="Stieglmeier M."/>
            <person name="Klingl A."/>
            <person name="Woyke T."/>
            <person name="Ryan C.M."/>
            <person name="Banfield J.F."/>
        </authorList>
    </citation>
    <scope>NUCLEOTIDE SEQUENCE [LARGE SCALE GENOMIC DNA]</scope>
    <source>
        <strain evidence="5">CG_4_10_14_0_8_um_filter_42_10</strain>
    </source>
</reference>
<dbReference type="EMBL" id="PFMD01000080">
    <property type="protein sequence ID" value="PIY95462.1"/>
    <property type="molecule type" value="Genomic_DNA"/>
</dbReference>
<comment type="caution">
    <text evidence="5">The sequence shown here is derived from an EMBL/GenBank/DDBJ whole genome shotgun (WGS) entry which is preliminary data.</text>
</comment>
<dbReference type="InterPro" id="IPR008991">
    <property type="entry name" value="Translation_prot_SH3-like_sf"/>
</dbReference>
<dbReference type="Gene3D" id="2.30.30.790">
    <property type="match status" value="1"/>
</dbReference>
<dbReference type="GO" id="GO:0006412">
    <property type="term" value="P:translation"/>
    <property type="evidence" value="ECO:0007669"/>
    <property type="project" value="InterPro"/>
</dbReference>
<dbReference type="PANTHER" id="PTHR15680:SF9">
    <property type="entry name" value="LARGE RIBOSOMAL SUBUNIT PROTEIN BL19M"/>
    <property type="match status" value="1"/>
</dbReference>
<sequence>MTEEKSKNKDENKIKTIPDIKPGNVIQVYQKITQGDKSRIQMFEGIVIAKKGKTDNDRTITVRKVSEGGYGVERIFPLASPLISKITVLKKPKVRRAKLYYLRHSPRELKELKEK</sequence>
<keyword evidence="3 4" id="KW-0687">Ribonucleoprotein</keyword>
<dbReference type="AlphaFoldDB" id="A0A2M7RFZ6"/>
<dbReference type="NCBIfam" id="TIGR01024">
    <property type="entry name" value="rplS_bact"/>
    <property type="match status" value="1"/>
</dbReference>
<evidence type="ECO:0000256" key="4">
    <source>
        <dbReference type="RuleBase" id="RU000559"/>
    </source>
</evidence>